<name>A9SNQ3_PHYPA</name>
<dbReference type="Gramene" id="Pp3c17_13630V3.2">
    <property type="protein sequence ID" value="Pp3c17_13630V3.2"/>
    <property type="gene ID" value="Pp3c17_13630"/>
</dbReference>
<dbReference type="EMBL" id="ABEU02000017">
    <property type="protein sequence ID" value="PNR36184.1"/>
    <property type="molecule type" value="Genomic_DNA"/>
</dbReference>
<dbReference type="RefSeq" id="XP_024400908.1">
    <property type="nucleotide sequence ID" value="XM_024545140.2"/>
</dbReference>
<dbReference type="Gramene" id="Pp3c17_13630V3.4">
    <property type="protein sequence ID" value="Pp3c17_13630V3.4"/>
    <property type="gene ID" value="Pp3c17_13630"/>
</dbReference>
<dbReference type="RefSeq" id="XP_073396321.1">
    <property type="nucleotide sequence ID" value="XM_073540220.1"/>
</dbReference>
<dbReference type="RefSeq" id="XP_024400910.1">
    <property type="nucleotide sequence ID" value="XM_024545142.2"/>
</dbReference>
<dbReference type="PROSITE" id="PS51228">
    <property type="entry name" value="ACB_2"/>
    <property type="match status" value="1"/>
</dbReference>
<dbReference type="InterPro" id="IPR000582">
    <property type="entry name" value="Acyl-CoA-binding_protein"/>
</dbReference>
<dbReference type="eggNOG" id="ENOG502T1CI">
    <property type="taxonomic scope" value="Eukaryota"/>
</dbReference>
<dbReference type="Gramene" id="Pp3c17_13630V3.3">
    <property type="protein sequence ID" value="Pp3c17_13630V3.3"/>
    <property type="gene ID" value="Pp3c17_13630"/>
</dbReference>
<dbReference type="InterPro" id="IPR014352">
    <property type="entry name" value="FERM/acyl-CoA-bd_prot_sf"/>
</dbReference>
<protein>
    <recommendedName>
        <fullName evidence="3">ACB domain-containing protein</fullName>
    </recommendedName>
</protein>
<dbReference type="RefSeq" id="XP_024400904.1">
    <property type="nucleotide sequence ID" value="XM_024545136.2"/>
</dbReference>
<evidence type="ECO:0000256" key="2">
    <source>
        <dbReference type="ARBA" id="ARBA00023121"/>
    </source>
</evidence>
<dbReference type="RefSeq" id="XP_024400909.1">
    <property type="nucleotide sequence ID" value="XM_024545141.2"/>
</dbReference>
<dbReference type="Pfam" id="PF00887">
    <property type="entry name" value="ACBP"/>
    <property type="match status" value="1"/>
</dbReference>
<reference evidence="5" key="3">
    <citation type="submission" date="2020-12" db="UniProtKB">
        <authorList>
            <consortium name="EnsemblPlants"/>
        </authorList>
    </citation>
    <scope>IDENTIFICATION</scope>
</reference>
<dbReference type="PANTHER" id="PTHR23310">
    <property type="entry name" value="ACYL-COA-BINDING PROTEIN, ACBP"/>
    <property type="match status" value="1"/>
</dbReference>
<dbReference type="RefSeq" id="XP_024400907.1">
    <property type="nucleotide sequence ID" value="XM_024545139.2"/>
</dbReference>
<evidence type="ECO:0000256" key="1">
    <source>
        <dbReference type="ARBA" id="ARBA00005567"/>
    </source>
</evidence>
<evidence type="ECO:0000313" key="5">
    <source>
        <dbReference type="EnsemblPlants" id="Pp3c17_13630V3.1"/>
    </source>
</evidence>
<evidence type="ECO:0000313" key="4">
    <source>
        <dbReference type="EMBL" id="PNR36184.1"/>
    </source>
</evidence>
<keyword evidence="6" id="KW-1185">Reference proteome</keyword>
<organism evidence="4">
    <name type="scientific">Physcomitrium patens</name>
    <name type="common">Spreading-leaved earth moss</name>
    <name type="synonym">Physcomitrella patens</name>
    <dbReference type="NCBI Taxonomy" id="3218"/>
    <lineage>
        <taxon>Eukaryota</taxon>
        <taxon>Viridiplantae</taxon>
        <taxon>Streptophyta</taxon>
        <taxon>Embryophyta</taxon>
        <taxon>Bryophyta</taxon>
        <taxon>Bryophytina</taxon>
        <taxon>Bryopsida</taxon>
        <taxon>Funariidae</taxon>
        <taxon>Funariales</taxon>
        <taxon>Funariaceae</taxon>
        <taxon>Physcomitrium</taxon>
    </lineage>
</organism>
<proteinExistence type="inferred from homology"/>
<feature type="domain" description="ACB" evidence="3">
    <location>
        <begin position="1"/>
        <end position="97"/>
    </location>
</feature>
<dbReference type="Gene3D" id="1.20.80.10">
    <property type="match status" value="1"/>
</dbReference>
<evidence type="ECO:0000313" key="6">
    <source>
        <dbReference type="Proteomes" id="UP000006727"/>
    </source>
</evidence>
<keyword evidence="2" id="KW-0446">Lipid-binding</keyword>
<gene>
    <name evidence="5" type="primary">LOC112294557</name>
    <name evidence="4" type="ORF">PHYPA_022035</name>
</gene>
<dbReference type="PaxDb" id="3218-PP1S98_24V6.1"/>
<dbReference type="Gramene" id="Pp3c17_13630V3.1">
    <property type="protein sequence ID" value="Pp3c17_13630V3.1"/>
    <property type="gene ID" value="Pp3c17_13630"/>
</dbReference>
<dbReference type="EnsemblPlants" id="Pp3c17_13630V3.4">
    <property type="protein sequence ID" value="Pp3c17_13630V3.4"/>
    <property type="gene ID" value="Pp3c17_13630"/>
</dbReference>
<dbReference type="GO" id="GO:0000062">
    <property type="term" value="F:fatty-acyl-CoA binding"/>
    <property type="evidence" value="ECO:0007669"/>
    <property type="project" value="InterPro"/>
</dbReference>
<reference evidence="4 6" key="1">
    <citation type="journal article" date="2008" name="Science">
        <title>The Physcomitrella genome reveals evolutionary insights into the conquest of land by plants.</title>
        <authorList>
            <person name="Rensing S."/>
            <person name="Lang D."/>
            <person name="Zimmer A."/>
            <person name="Terry A."/>
            <person name="Salamov A."/>
            <person name="Shapiro H."/>
            <person name="Nishiyama T."/>
            <person name="Perroud P.-F."/>
            <person name="Lindquist E."/>
            <person name="Kamisugi Y."/>
            <person name="Tanahashi T."/>
            <person name="Sakakibara K."/>
            <person name="Fujita T."/>
            <person name="Oishi K."/>
            <person name="Shin-I T."/>
            <person name="Kuroki Y."/>
            <person name="Toyoda A."/>
            <person name="Suzuki Y."/>
            <person name="Hashimoto A."/>
            <person name="Yamaguchi K."/>
            <person name="Sugano A."/>
            <person name="Kohara Y."/>
            <person name="Fujiyama A."/>
            <person name="Anterola A."/>
            <person name="Aoki S."/>
            <person name="Ashton N."/>
            <person name="Barbazuk W.B."/>
            <person name="Barker E."/>
            <person name="Bennetzen J."/>
            <person name="Bezanilla M."/>
            <person name="Blankenship R."/>
            <person name="Cho S.H."/>
            <person name="Dutcher S."/>
            <person name="Estelle M."/>
            <person name="Fawcett J.A."/>
            <person name="Gundlach H."/>
            <person name="Hanada K."/>
            <person name="Heyl A."/>
            <person name="Hicks K.A."/>
            <person name="Hugh J."/>
            <person name="Lohr M."/>
            <person name="Mayer K."/>
            <person name="Melkozernov A."/>
            <person name="Murata T."/>
            <person name="Nelson D."/>
            <person name="Pils B."/>
            <person name="Prigge M."/>
            <person name="Reiss B."/>
            <person name="Renner T."/>
            <person name="Rombauts S."/>
            <person name="Rushton P."/>
            <person name="Sanderfoot A."/>
            <person name="Schween G."/>
            <person name="Shiu S.-H."/>
            <person name="Stueber K."/>
            <person name="Theodoulou F.L."/>
            <person name="Tu H."/>
            <person name="Van de Peer Y."/>
            <person name="Verrier P.J."/>
            <person name="Waters E."/>
            <person name="Wood A."/>
            <person name="Yang L."/>
            <person name="Cove D."/>
            <person name="Cuming A."/>
            <person name="Hasebe M."/>
            <person name="Lucas S."/>
            <person name="Mishler D.B."/>
            <person name="Reski R."/>
            <person name="Grigoriev I."/>
            <person name="Quatrano R.S."/>
            <person name="Boore J.L."/>
        </authorList>
    </citation>
    <scope>NUCLEOTIDE SEQUENCE [LARGE SCALE GENOMIC DNA]</scope>
    <source>
        <strain evidence="5 6">cv. Gransden 2004</strain>
    </source>
</reference>
<dbReference type="RefSeq" id="XP_073396322.1">
    <property type="nucleotide sequence ID" value="XM_073540221.1"/>
</dbReference>
<dbReference type="SUPFAM" id="SSF47027">
    <property type="entry name" value="Acyl-CoA binding protein"/>
    <property type="match status" value="1"/>
</dbReference>
<dbReference type="InterPro" id="IPR035984">
    <property type="entry name" value="Acyl-CoA-binding_sf"/>
</dbReference>
<reference evidence="4 6" key="2">
    <citation type="journal article" date="2018" name="Plant J.">
        <title>The Physcomitrella patens chromosome-scale assembly reveals moss genome structure and evolution.</title>
        <authorList>
            <person name="Lang D."/>
            <person name="Ullrich K.K."/>
            <person name="Murat F."/>
            <person name="Fuchs J."/>
            <person name="Jenkins J."/>
            <person name="Haas F.B."/>
            <person name="Piednoel M."/>
            <person name="Gundlach H."/>
            <person name="Van Bel M."/>
            <person name="Meyberg R."/>
            <person name="Vives C."/>
            <person name="Morata J."/>
            <person name="Symeonidi A."/>
            <person name="Hiss M."/>
            <person name="Muchero W."/>
            <person name="Kamisugi Y."/>
            <person name="Saleh O."/>
            <person name="Blanc G."/>
            <person name="Decker E.L."/>
            <person name="van Gessel N."/>
            <person name="Grimwood J."/>
            <person name="Hayes R.D."/>
            <person name="Graham S.W."/>
            <person name="Gunter L.E."/>
            <person name="McDaniel S.F."/>
            <person name="Hoernstein S.N.W."/>
            <person name="Larsson A."/>
            <person name="Li F.W."/>
            <person name="Perroud P.F."/>
            <person name="Phillips J."/>
            <person name="Ranjan P."/>
            <person name="Rokshar D.S."/>
            <person name="Rothfels C.J."/>
            <person name="Schneider L."/>
            <person name="Shu S."/>
            <person name="Stevenson D.W."/>
            <person name="Thummler F."/>
            <person name="Tillich M."/>
            <person name="Villarreal Aguilar J.C."/>
            <person name="Widiez T."/>
            <person name="Wong G.K."/>
            <person name="Wymore A."/>
            <person name="Zhang Y."/>
            <person name="Zimmer A.D."/>
            <person name="Quatrano R.S."/>
            <person name="Mayer K.F.X."/>
            <person name="Goodstein D."/>
            <person name="Casacuberta J.M."/>
            <person name="Vandepoele K."/>
            <person name="Reski R."/>
            <person name="Cuming A.C."/>
            <person name="Tuskan G.A."/>
            <person name="Maumus F."/>
            <person name="Salse J."/>
            <person name="Schmutz J."/>
            <person name="Rensing S.A."/>
        </authorList>
    </citation>
    <scope>NUCLEOTIDE SEQUENCE [LARGE SCALE GENOMIC DNA]</scope>
    <source>
        <strain evidence="5 6">cv. Gransden 2004</strain>
    </source>
</reference>
<dbReference type="EnsemblPlants" id="Pp3c17_13630V3.2">
    <property type="protein sequence ID" value="Pp3c17_13630V3.2"/>
    <property type="gene ID" value="Pp3c17_13630"/>
</dbReference>
<dbReference type="AlphaFoldDB" id="A9SNQ3"/>
<dbReference type="Proteomes" id="UP000006727">
    <property type="component" value="Chromosome 17"/>
</dbReference>
<dbReference type="EnsemblPlants" id="Pp3c17_13630V3.1">
    <property type="protein sequence ID" value="Pp3c17_13630V3.1"/>
    <property type="gene ID" value="Pp3c17_13630"/>
</dbReference>
<evidence type="ECO:0000259" key="3">
    <source>
        <dbReference type="PROSITE" id="PS51228"/>
    </source>
</evidence>
<comment type="similarity">
    <text evidence="1">Belongs to the ACBP family.</text>
</comment>
<dbReference type="PANTHER" id="PTHR23310:SF62">
    <property type="entry name" value="ACYL-COA BINDING PROTEIN 1, ISOFORM A"/>
    <property type="match status" value="1"/>
</dbReference>
<dbReference type="GeneID" id="112294557"/>
<accession>A9SNQ3</accession>
<dbReference type="RefSeq" id="XP_024400906.1">
    <property type="nucleotide sequence ID" value="XM_024545138.2"/>
</dbReference>
<dbReference type="EnsemblPlants" id="Pp3c17_13630V3.3">
    <property type="protein sequence ID" value="Pp3c17_13630V3.3"/>
    <property type="gene ID" value="Pp3c17_13630"/>
</dbReference>
<sequence>MSTRDIEGEWRAASYFLAKGPSATLQYLQKDVRSNLFALKAQALDGDCPPGQDGSMAMDPSLRIRQEAWNALKGMSREQAKRNFVDLLTEVLPEWKKWSADYASKTNSGEEHESEADKLVKAFKLRMGISSSTSIQLSRL</sequence>